<reference evidence="9 10" key="1">
    <citation type="journal article" date="2017" name="Int. J. Syst. Evol. Microbiol.">
        <title>Rhodosalinus sediminis gen. nov., sp. nov., isolated from marine saltern.</title>
        <authorList>
            <person name="Guo L.Y."/>
            <person name="Ling S.K."/>
            <person name="Li C.M."/>
            <person name="Chen G.J."/>
            <person name="Du Z.J."/>
        </authorList>
    </citation>
    <scope>NUCLEOTIDE SEQUENCE [LARGE SCALE GENOMIC DNA]</scope>
    <source>
        <strain evidence="9 10">WDN1C137</strain>
    </source>
</reference>
<evidence type="ECO:0000256" key="8">
    <source>
        <dbReference type="SAM" id="Phobius"/>
    </source>
</evidence>
<feature type="transmembrane region" description="Helical" evidence="8">
    <location>
        <begin position="187"/>
        <end position="206"/>
    </location>
</feature>
<dbReference type="Proteomes" id="UP000257131">
    <property type="component" value="Unassembled WGS sequence"/>
</dbReference>
<keyword evidence="4" id="KW-1003">Cell membrane</keyword>
<feature type="transmembrane region" description="Helical" evidence="8">
    <location>
        <begin position="157"/>
        <end position="180"/>
    </location>
</feature>
<sequence length="238" mass="25063">MATSSPRGAFMQGVRDALPFTLVVSPFALLFGVVATEAGLNVLEALSFSVVVIAGASQFAALQLLTENAPTAIVLASALAVNLRMAMYSASLTPHLGQAPLWQRALVAYFLVDQTYALGAVKYERDRMSLSDKLAYFWGTVAPICPLWYIMTVVGALVGTAIPAGVPLDFAVPITFLALIAPMLRTLAHVVAAGVSVALALGLAFLPYNLGLILAALAAMTAGAQTEVWVERRKARAQ</sequence>
<comment type="similarity">
    <text evidence="2">Belongs to the AzlC family.</text>
</comment>
<dbReference type="OrthoDB" id="3579489at2"/>
<keyword evidence="10" id="KW-1185">Reference proteome</keyword>
<comment type="subcellular location">
    <subcellularLocation>
        <location evidence="1">Cell membrane</location>
        <topology evidence="1">Multi-pass membrane protein</topology>
    </subcellularLocation>
</comment>
<comment type="caution">
    <text evidence="9">The sequence shown here is derived from an EMBL/GenBank/DDBJ whole genome shotgun (WGS) entry which is preliminary data.</text>
</comment>
<evidence type="ECO:0000313" key="10">
    <source>
        <dbReference type="Proteomes" id="UP000257131"/>
    </source>
</evidence>
<evidence type="ECO:0000313" key="9">
    <source>
        <dbReference type="EMBL" id="REC57993.1"/>
    </source>
</evidence>
<evidence type="ECO:0000256" key="1">
    <source>
        <dbReference type="ARBA" id="ARBA00004651"/>
    </source>
</evidence>
<organism evidence="9 10">
    <name type="scientific">Rhodosalinus sediminis</name>
    <dbReference type="NCBI Taxonomy" id="1940533"/>
    <lineage>
        <taxon>Bacteria</taxon>
        <taxon>Pseudomonadati</taxon>
        <taxon>Pseudomonadota</taxon>
        <taxon>Alphaproteobacteria</taxon>
        <taxon>Rhodobacterales</taxon>
        <taxon>Paracoccaceae</taxon>
        <taxon>Rhodosalinus</taxon>
    </lineage>
</organism>
<protein>
    <submittedName>
        <fullName evidence="9">Branched-chain amino acid ABC transporter permease</fullName>
    </submittedName>
</protein>
<evidence type="ECO:0000256" key="6">
    <source>
        <dbReference type="ARBA" id="ARBA00022989"/>
    </source>
</evidence>
<gene>
    <name evidence="9" type="ORF">DRV84_05265</name>
</gene>
<dbReference type="EMBL" id="QOHR01000004">
    <property type="protein sequence ID" value="REC57993.1"/>
    <property type="molecule type" value="Genomic_DNA"/>
</dbReference>
<dbReference type="InterPro" id="IPR011606">
    <property type="entry name" value="Brnchd-chn_aa_trnsp_permease"/>
</dbReference>
<dbReference type="Pfam" id="PF03591">
    <property type="entry name" value="AzlC"/>
    <property type="match status" value="1"/>
</dbReference>
<keyword evidence="6 8" id="KW-1133">Transmembrane helix</keyword>
<keyword evidence="7 8" id="KW-0472">Membrane</keyword>
<keyword evidence="3" id="KW-0813">Transport</keyword>
<dbReference type="AlphaFoldDB" id="A0A3D9BWS9"/>
<evidence type="ECO:0000256" key="7">
    <source>
        <dbReference type="ARBA" id="ARBA00023136"/>
    </source>
</evidence>
<dbReference type="GO" id="GO:1903785">
    <property type="term" value="P:L-valine transmembrane transport"/>
    <property type="evidence" value="ECO:0007669"/>
    <property type="project" value="TreeGrafter"/>
</dbReference>
<name>A0A3D9BWS9_9RHOB</name>
<dbReference type="RefSeq" id="WP_115978830.1">
    <property type="nucleotide sequence ID" value="NZ_QOHR01000004.1"/>
</dbReference>
<evidence type="ECO:0000256" key="2">
    <source>
        <dbReference type="ARBA" id="ARBA00010735"/>
    </source>
</evidence>
<evidence type="ECO:0000256" key="4">
    <source>
        <dbReference type="ARBA" id="ARBA00022475"/>
    </source>
</evidence>
<evidence type="ECO:0000256" key="5">
    <source>
        <dbReference type="ARBA" id="ARBA00022692"/>
    </source>
</evidence>
<dbReference type="PANTHER" id="PTHR34979">
    <property type="entry name" value="INNER MEMBRANE PROTEIN YGAZ"/>
    <property type="match status" value="1"/>
</dbReference>
<proteinExistence type="inferred from homology"/>
<accession>A0A3D9BWS9</accession>
<dbReference type="PANTHER" id="PTHR34979:SF1">
    <property type="entry name" value="INNER MEMBRANE PROTEIN YGAZ"/>
    <property type="match status" value="1"/>
</dbReference>
<feature type="transmembrane region" description="Helical" evidence="8">
    <location>
        <begin position="133"/>
        <end position="151"/>
    </location>
</feature>
<keyword evidence="5 8" id="KW-0812">Transmembrane</keyword>
<evidence type="ECO:0000256" key="3">
    <source>
        <dbReference type="ARBA" id="ARBA00022448"/>
    </source>
</evidence>
<dbReference type="GO" id="GO:0005886">
    <property type="term" value="C:plasma membrane"/>
    <property type="evidence" value="ECO:0007669"/>
    <property type="project" value="UniProtKB-SubCell"/>
</dbReference>